<evidence type="ECO:0000313" key="1">
    <source>
        <dbReference type="EMBL" id="MBB6645413.1"/>
    </source>
</evidence>
<dbReference type="AlphaFoldDB" id="A0A7J9SG97"/>
<dbReference type="RefSeq" id="WP_185191768.1">
    <property type="nucleotide sequence ID" value="NZ_JACKXD010000001.1"/>
</dbReference>
<dbReference type="Proteomes" id="UP000546257">
    <property type="component" value="Unassembled WGS sequence"/>
</dbReference>
<comment type="caution">
    <text evidence="1">The sequence shown here is derived from an EMBL/GenBank/DDBJ whole genome shotgun (WGS) entry which is preliminary data.</text>
</comment>
<reference evidence="1 2" key="1">
    <citation type="submission" date="2020-08" db="EMBL/GenBank/DDBJ databases">
        <authorList>
            <person name="Seo M.-J."/>
        </authorList>
    </citation>
    <scope>NUCLEOTIDE SEQUENCE [LARGE SCALE GENOMIC DNA]</scope>
    <source>
        <strain evidence="1 2">MBLA0160</strain>
    </source>
</reference>
<evidence type="ECO:0000313" key="2">
    <source>
        <dbReference type="Proteomes" id="UP000546257"/>
    </source>
</evidence>
<protein>
    <recommendedName>
        <fullName evidence="3">Rubrerythrin-like domain-containing protein</fullName>
    </recommendedName>
</protein>
<proteinExistence type="predicted"/>
<accession>A0A7J9SG97</accession>
<dbReference type="EMBL" id="JACKXD010000001">
    <property type="protein sequence ID" value="MBB6645413.1"/>
    <property type="molecule type" value="Genomic_DNA"/>
</dbReference>
<evidence type="ECO:0008006" key="3">
    <source>
        <dbReference type="Google" id="ProtNLM"/>
    </source>
</evidence>
<sequence length="59" mass="6170">MLGLRYLACHDCGTVYAVPDDLEACDRCGATELAGLSSDPGAEAYFSRGLRNTSGGADR</sequence>
<keyword evidence="2" id="KW-1185">Reference proteome</keyword>
<name>A0A7J9SG97_9EURY</name>
<organism evidence="1 2">
    <name type="scientific">Halobellus ruber</name>
    <dbReference type="NCBI Taxonomy" id="2761102"/>
    <lineage>
        <taxon>Archaea</taxon>
        <taxon>Methanobacteriati</taxon>
        <taxon>Methanobacteriota</taxon>
        <taxon>Stenosarchaea group</taxon>
        <taxon>Halobacteria</taxon>
        <taxon>Halobacteriales</taxon>
        <taxon>Haloferacaceae</taxon>
        <taxon>Halobellus</taxon>
    </lineage>
</organism>
<gene>
    <name evidence="1" type="ORF">H5V44_03720</name>
</gene>